<dbReference type="CDD" id="cd00063">
    <property type="entry name" value="FN3"/>
    <property type="match status" value="1"/>
</dbReference>
<dbReference type="Proteomes" id="UP001153148">
    <property type="component" value="Unassembled WGS sequence"/>
</dbReference>
<sequence>MLMVLILLTGLTAAQTSCQGVSNLKVIKTTTYSISVGWGADDTRTQCLGRYRVCALTSSQPSTCSNISMESTEFVITGLVPCTNYTVSVELALPSAAYRSEQVSSETGRESLKRRTEQ</sequence>
<name>A0ABN7PG75_TIMPD</name>
<evidence type="ECO:0000313" key="4">
    <source>
        <dbReference type="Proteomes" id="UP001153148"/>
    </source>
</evidence>
<organism evidence="3 4">
    <name type="scientific">Timema podura</name>
    <name type="common">Walking stick</name>
    <dbReference type="NCBI Taxonomy" id="61482"/>
    <lineage>
        <taxon>Eukaryota</taxon>
        <taxon>Metazoa</taxon>
        <taxon>Ecdysozoa</taxon>
        <taxon>Arthropoda</taxon>
        <taxon>Hexapoda</taxon>
        <taxon>Insecta</taxon>
        <taxon>Pterygota</taxon>
        <taxon>Neoptera</taxon>
        <taxon>Polyneoptera</taxon>
        <taxon>Phasmatodea</taxon>
        <taxon>Timematodea</taxon>
        <taxon>Timematoidea</taxon>
        <taxon>Timematidae</taxon>
        <taxon>Timema</taxon>
    </lineage>
</organism>
<evidence type="ECO:0000259" key="2">
    <source>
        <dbReference type="Pfam" id="PF00041"/>
    </source>
</evidence>
<dbReference type="Pfam" id="PF00041">
    <property type="entry name" value="fn3"/>
    <property type="match status" value="1"/>
</dbReference>
<gene>
    <name evidence="3" type="ORF">TPAB3V08_LOCUS13713</name>
</gene>
<evidence type="ECO:0000313" key="3">
    <source>
        <dbReference type="EMBL" id="CAG2066770.1"/>
    </source>
</evidence>
<feature type="domain" description="Fibronectin type-III" evidence="2">
    <location>
        <begin position="21"/>
        <end position="96"/>
    </location>
</feature>
<dbReference type="InterPro" id="IPR003961">
    <property type="entry name" value="FN3_dom"/>
</dbReference>
<dbReference type="EMBL" id="CAJPIN010058750">
    <property type="protein sequence ID" value="CAG2066770.1"/>
    <property type="molecule type" value="Genomic_DNA"/>
</dbReference>
<feature type="chain" id="PRO_5047041817" description="Fibronectin type-III domain-containing protein" evidence="1">
    <location>
        <begin position="19"/>
        <end position="118"/>
    </location>
</feature>
<dbReference type="InterPro" id="IPR013783">
    <property type="entry name" value="Ig-like_fold"/>
</dbReference>
<protein>
    <recommendedName>
        <fullName evidence="2">Fibronectin type-III domain-containing protein</fullName>
    </recommendedName>
</protein>
<feature type="non-terminal residue" evidence="3">
    <location>
        <position position="118"/>
    </location>
</feature>
<accession>A0ABN7PG75</accession>
<evidence type="ECO:0000256" key="1">
    <source>
        <dbReference type="SAM" id="SignalP"/>
    </source>
</evidence>
<comment type="caution">
    <text evidence="3">The sequence shown here is derived from an EMBL/GenBank/DDBJ whole genome shotgun (WGS) entry which is preliminary data.</text>
</comment>
<proteinExistence type="predicted"/>
<feature type="signal peptide" evidence="1">
    <location>
        <begin position="1"/>
        <end position="18"/>
    </location>
</feature>
<dbReference type="Gene3D" id="2.60.40.10">
    <property type="entry name" value="Immunoglobulins"/>
    <property type="match status" value="1"/>
</dbReference>
<keyword evidence="1" id="KW-0732">Signal</keyword>
<reference evidence="3" key="1">
    <citation type="submission" date="2021-03" db="EMBL/GenBank/DDBJ databases">
        <authorList>
            <person name="Tran Van P."/>
        </authorList>
    </citation>
    <scope>NUCLEOTIDE SEQUENCE</scope>
</reference>
<dbReference type="InterPro" id="IPR036116">
    <property type="entry name" value="FN3_sf"/>
</dbReference>
<dbReference type="SUPFAM" id="SSF49265">
    <property type="entry name" value="Fibronectin type III"/>
    <property type="match status" value="1"/>
</dbReference>
<keyword evidence="4" id="KW-1185">Reference proteome</keyword>